<name>A0A6S7J8P1_PARCT</name>
<dbReference type="PANTHER" id="PTHR13018:SF5">
    <property type="entry name" value="RE44586P"/>
    <property type="match status" value="1"/>
</dbReference>
<reference evidence="1" key="1">
    <citation type="submission" date="2020-04" db="EMBL/GenBank/DDBJ databases">
        <authorList>
            <person name="Alioto T."/>
            <person name="Alioto T."/>
            <person name="Gomez Garrido J."/>
        </authorList>
    </citation>
    <scope>NUCLEOTIDE SEQUENCE</scope>
    <source>
        <strain evidence="1">A484AB</strain>
    </source>
</reference>
<feature type="non-terminal residue" evidence="1">
    <location>
        <position position="1"/>
    </location>
</feature>
<dbReference type="Proteomes" id="UP001152795">
    <property type="component" value="Unassembled WGS sequence"/>
</dbReference>
<dbReference type="PANTHER" id="PTHR13018">
    <property type="entry name" value="PROBABLE MEMBRANE PROTEIN DUF221-RELATED"/>
    <property type="match status" value="1"/>
</dbReference>
<evidence type="ECO:0000313" key="1">
    <source>
        <dbReference type="EMBL" id="CAB4026451.1"/>
    </source>
</evidence>
<protein>
    <submittedName>
        <fullName evidence="1">Uncharacterized protein</fullName>
    </submittedName>
</protein>
<organism evidence="1 2">
    <name type="scientific">Paramuricea clavata</name>
    <name type="common">Red gorgonian</name>
    <name type="synonym">Violescent sea-whip</name>
    <dbReference type="NCBI Taxonomy" id="317549"/>
    <lineage>
        <taxon>Eukaryota</taxon>
        <taxon>Metazoa</taxon>
        <taxon>Cnidaria</taxon>
        <taxon>Anthozoa</taxon>
        <taxon>Octocorallia</taxon>
        <taxon>Malacalcyonacea</taxon>
        <taxon>Plexauridae</taxon>
        <taxon>Paramuricea</taxon>
    </lineage>
</organism>
<dbReference type="InterPro" id="IPR045122">
    <property type="entry name" value="Csc1-like"/>
</dbReference>
<dbReference type="AlphaFoldDB" id="A0A6S7J8P1"/>
<comment type="caution">
    <text evidence="1">The sequence shown here is derived from an EMBL/GenBank/DDBJ whole genome shotgun (WGS) entry which is preliminary data.</text>
</comment>
<accession>A0A6S7J8P1</accession>
<dbReference type="InterPro" id="IPR027815">
    <property type="entry name" value="CSC1/OSCA1-like_cyt"/>
</dbReference>
<dbReference type="GO" id="GO:0005227">
    <property type="term" value="F:calcium-activated cation channel activity"/>
    <property type="evidence" value="ECO:0007669"/>
    <property type="project" value="InterPro"/>
</dbReference>
<dbReference type="EMBL" id="CACRXK020014207">
    <property type="protein sequence ID" value="CAB4026451.1"/>
    <property type="molecule type" value="Genomic_DNA"/>
</dbReference>
<gene>
    <name evidence="1" type="ORF">PACLA_8A021125</name>
</gene>
<dbReference type="Pfam" id="PF14703">
    <property type="entry name" value="PHM7_cyt"/>
    <property type="match status" value="1"/>
</dbReference>
<dbReference type="OrthoDB" id="2150324at2759"/>
<evidence type="ECO:0000313" key="2">
    <source>
        <dbReference type="Proteomes" id="UP001152795"/>
    </source>
</evidence>
<keyword evidence="2" id="KW-1185">Reference proteome</keyword>
<proteinExistence type="predicted"/>
<dbReference type="InterPro" id="IPR032880">
    <property type="entry name" value="CSC1/OSCA1-like_N"/>
</dbReference>
<sequence>MSNTTAEEAKEISITSFTSAFILNLVIGLIGFIAFSLIRRRFKYVYLSNFIIQTTKLLSELSETQVQIWNRLKLSNSIFSWLTPCFKLSDEEVFDLVGLDIFVYLRFVRLCLKFFVVILPYGLLVLLPLNIYGTANLKGMSSLSMGNIELKSDIYWAHLVGVWAYSIIIFFMMYREWQTFTHYRQLYLRKGYEEQYSILVTDLPAYLRNDHNLDEFLKSVFPEKVISVHVFKAVPSWTDLSEAHDDMVRKYEHAE</sequence>
<dbReference type="Pfam" id="PF13967">
    <property type="entry name" value="RSN1_TM"/>
    <property type="match status" value="1"/>
</dbReference>
<dbReference type="GO" id="GO:0005886">
    <property type="term" value="C:plasma membrane"/>
    <property type="evidence" value="ECO:0007669"/>
    <property type="project" value="TreeGrafter"/>
</dbReference>